<dbReference type="RefSeq" id="WP_035081121.1">
    <property type="nucleotide sequence ID" value="NZ_JQGC01000006.1"/>
</dbReference>
<sequence length="240" mass="26950">MADKPFLFSGPMVRALLAGTKTQTRRVGGLGEINKNPGRYRFLGIVSGPGAPHFAFHDQTLNLQVLVKCSIQPGDRLYVREAWKVQRVFDDWAPANSKRGGPVLRQKECALRYLADEPTDLWLGKHRQAMHMPRWASRMTLTVTDVRVERLQDISEADALAEGIAKTDFTDRNEQFGVKVKDDEWCVGSSARTAYSVLWAYVNGEMDATTQDGSWYGNPWVAAYTFTVEHGNIDQLARTA</sequence>
<name>A0A087M3G2_9HYPH</name>
<dbReference type="STRING" id="46914.JP75_07575"/>
<keyword evidence="2" id="KW-1185">Reference proteome</keyword>
<proteinExistence type="predicted"/>
<dbReference type="EMBL" id="JQGC01000006">
    <property type="protein sequence ID" value="KFL31415.1"/>
    <property type="molecule type" value="Genomic_DNA"/>
</dbReference>
<evidence type="ECO:0000313" key="1">
    <source>
        <dbReference type="EMBL" id="KFL31415.1"/>
    </source>
</evidence>
<evidence type="ECO:0000313" key="2">
    <source>
        <dbReference type="Proteomes" id="UP000028981"/>
    </source>
</evidence>
<protein>
    <submittedName>
        <fullName evidence="1">Uncharacterized protein</fullName>
    </submittedName>
</protein>
<comment type="caution">
    <text evidence="1">The sequence shown here is derived from an EMBL/GenBank/DDBJ whole genome shotgun (WGS) entry which is preliminary data.</text>
</comment>
<organism evidence="1 2">
    <name type="scientific">Devosia riboflavina</name>
    <dbReference type="NCBI Taxonomy" id="46914"/>
    <lineage>
        <taxon>Bacteria</taxon>
        <taxon>Pseudomonadati</taxon>
        <taxon>Pseudomonadota</taxon>
        <taxon>Alphaproteobacteria</taxon>
        <taxon>Hyphomicrobiales</taxon>
        <taxon>Devosiaceae</taxon>
        <taxon>Devosia</taxon>
    </lineage>
</organism>
<accession>A0A087M3G2</accession>
<reference evidence="1 2" key="1">
    <citation type="submission" date="2014-08" db="EMBL/GenBank/DDBJ databases">
        <authorList>
            <person name="Hassan Y.I."/>
            <person name="Lepp D."/>
            <person name="Zhou T."/>
        </authorList>
    </citation>
    <scope>NUCLEOTIDE SEQUENCE [LARGE SCALE GENOMIC DNA]</scope>
    <source>
        <strain evidence="1 2">IFO13584</strain>
    </source>
</reference>
<dbReference type="Proteomes" id="UP000028981">
    <property type="component" value="Unassembled WGS sequence"/>
</dbReference>
<dbReference type="AlphaFoldDB" id="A0A087M3G2"/>
<gene>
    <name evidence="1" type="ORF">JP75_07575</name>
</gene>
<dbReference type="OrthoDB" id="72471at2"/>